<feature type="domain" description="Antitoxin Xre/MbcA/ParS-like toxin-binding" evidence="1">
    <location>
        <begin position="104"/>
        <end position="148"/>
    </location>
</feature>
<dbReference type="AlphaFoldDB" id="A0A502HIK2"/>
<feature type="domain" description="Antitoxin Xre-like helix-turn-helix" evidence="2">
    <location>
        <begin position="35"/>
        <end position="94"/>
    </location>
</feature>
<dbReference type="EMBL" id="RCZE01000012">
    <property type="protein sequence ID" value="TPG74627.1"/>
    <property type="molecule type" value="Genomic_DNA"/>
</dbReference>
<dbReference type="InterPro" id="IPR011979">
    <property type="entry name" value="Antitox_Xre"/>
</dbReference>
<protein>
    <submittedName>
        <fullName evidence="3">DUF2384 domain-containing protein</fullName>
    </submittedName>
</protein>
<proteinExistence type="predicted"/>
<dbReference type="NCBIfam" id="TIGR02293">
    <property type="entry name" value="TAS_TIGR02293"/>
    <property type="match status" value="1"/>
</dbReference>
<reference evidence="3 4" key="1">
    <citation type="journal article" date="2019" name="Environ. Microbiol.">
        <title>Species interactions and distinct microbial communities in high Arctic permafrost affected cryosols are associated with the CH4 and CO2 gas fluxes.</title>
        <authorList>
            <person name="Altshuler I."/>
            <person name="Hamel J."/>
            <person name="Turney S."/>
            <person name="Magnuson E."/>
            <person name="Levesque R."/>
            <person name="Greer C."/>
            <person name="Whyte L.G."/>
        </authorList>
    </citation>
    <scope>NUCLEOTIDE SEQUENCE [LARGE SCALE GENOMIC DNA]</scope>
    <source>
        <strain evidence="3 4">E3</strain>
    </source>
</reference>
<evidence type="ECO:0000313" key="3">
    <source>
        <dbReference type="EMBL" id="TPG74627.1"/>
    </source>
</evidence>
<evidence type="ECO:0000259" key="1">
    <source>
        <dbReference type="Pfam" id="PF09722"/>
    </source>
</evidence>
<gene>
    <name evidence="3" type="ORF">EAH78_24010</name>
</gene>
<name>A0A502HIK2_9PSED</name>
<comment type="caution">
    <text evidence="3">The sequence shown here is derived from an EMBL/GenBank/DDBJ whole genome shotgun (WGS) entry which is preliminary data.</text>
</comment>
<dbReference type="Pfam" id="PF09722">
    <property type="entry name" value="Xre_MbcA_ParS_C"/>
    <property type="match status" value="1"/>
</dbReference>
<evidence type="ECO:0000259" key="2">
    <source>
        <dbReference type="Pfam" id="PF20432"/>
    </source>
</evidence>
<dbReference type="RefSeq" id="WP_140669727.1">
    <property type="nucleotide sequence ID" value="NZ_RCZE01000012.1"/>
</dbReference>
<organism evidence="3 4">
    <name type="scientific">Pseudomonas arsenicoxydans</name>
    <dbReference type="NCBI Taxonomy" id="702115"/>
    <lineage>
        <taxon>Bacteria</taxon>
        <taxon>Pseudomonadati</taxon>
        <taxon>Pseudomonadota</taxon>
        <taxon>Gammaproteobacteria</taxon>
        <taxon>Pseudomonadales</taxon>
        <taxon>Pseudomonadaceae</taxon>
        <taxon>Pseudomonas</taxon>
    </lineage>
</organism>
<accession>A0A502HIK2</accession>
<evidence type="ECO:0000313" key="4">
    <source>
        <dbReference type="Proteomes" id="UP000317933"/>
    </source>
</evidence>
<dbReference type="Proteomes" id="UP000317933">
    <property type="component" value="Unassembled WGS sequence"/>
</dbReference>
<dbReference type="InterPro" id="IPR024467">
    <property type="entry name" value="Xre/MbcA/ParS-like_toxin-bd"/>
</dbReference>
<dbReference type="Pfam" id="PF20432">
    <property type="entry name" value="Xre-like-HTH"/>
    <property type="match status" value="1"/>
</dbReference>
<dbReference type="GO" id="GO:0003677">
    <property type="term" value="F:DNA binding"/>
    <property type="evidence" value="ECO:0007669"/>
    <property type="project" value="InterPro"/>
</dbReference>
<sequence>MEAQMLSSIQECLPGPPTPGNIWSTLGLPSRGTTLHDVIHRGLPYEYFNLIASILQVERKVISQAIGVSPASLARRAKTGRLNTVESDRLVGLIAVFGQALSSFEEDVSAATKWMCSPVRGLGSRRPIDMLCTRVETNAVLDLIGRLER</sequence>
<dbReference type="InterPro" id="IPR046847">
    <property type="entry name" value="Xre-like_HTH"/>
</dbReference>